<keyword evidence="4" id="KW-1185">Reference proteome</keyword>
<protein>
    <recommendedName>
        <fullName evidence="2">BTB domain-containing protein</fullName>
    </recommendedName>
</protein>
<dbReference type="AlphaFoldDB" id="A0A9P5A6S5"/>
<dbReference type="EMBL" id="PVQB02000979">
    <property type="protein sequence ID" value="KAF4332764.1"/>
    <property type="molecule type" value="Genomic_DNA"/>
</dbReference>
<organism evidence="3 4">
    <name type="scientific">Fusarium beomiforme</name>
    <dbReference type="NCBI Taxonomy" id="44412"/>
    <lineage>
        <taxon>Eukaryota</taxon>
        <taxon>Fungi</taxon>
        <taxon>Dikarya</taxon>
        <taxon>Ascomycota</taxon>
        <taxon>Pezizomycotina</taxon>
        <taxon>Sordariomycetes</taxon>
        <taxon>Hypocreomycetidae</taxon>
        <taxon>Hypocreales</taxon>
        <taxon>Nectriaceae</taxon>
        <taxon>Fusarium</taxon>
        <taxon>Fusarium burgessii species complex</taxon>
    </lineage>
</organism>
<feature type="domain" description="BTB" evidence="2">
    <location>
        <begin position="32"/>
        <end position="101"/>
    </location>
</feature>
<dbReference type="Proteomes" id="UP000730481">
    <property type="component" value="Unassembled WGS sequence"/>
</dbReference>
<sequence>MSTSNEREKALGKRATSNFKRRLSTKSIAESKPFTFIVGPDEAEFTIHSALVARQSQVLNTLVNGPYKEALHRRVNWSHVDESIFLSFWEFIYNGDYENPECNDDASSELYDSSSEDTDDDLNLWSQVWLHYARIVPRFEDKVQRERTKKKKRPKKKRPKKKRPKKKRPKKKRPKKKRPKKKRPKKTSKLLLWEDFVDSWSPKFRPLNEPWIDPDTMMHHAKVCAFADCYCIDGLLELSLNKLFIALEGCTLWGEDFDNIIALLQFCPELFVPDKLRRITVHYIICHIEALQQMEEFKSFLENLSGSMKSTMDEVVSELLRKGLPIDRHAYYGVTGARRLADESPCQISG</sequence>
<dbReference type="PROSITE" id="PS50097">
    <property type="entry name" value="BTB"/>
    <property type="match status" value="1"/>
</dbReference>
<reference evidence="3" key="2">
    <citation type="submission" date="2020-02" db="EMBL/GenBank/DDBJ databases">
        <title>Identification and distribution of gene clusters putatively required for synthesis of sphingolipid metabolism inhibitors in phylogenetically diverse species of the filamentous fungus Fusarium.</title>
        <authorList>
            <person name="Kim H.-S."/>
            <person name="Busman M."/>
            <person name="Brown D.W."/>
            <person name="Divon H."/>
            <person name="Uhlig S."/>
            <person name="Proctor R.H."/>
        </authorList>
    </citation>
    <scope>NUCLEOTIDE SEQUENCE</scope>
    <source>
        <strain evidence="3">NRRL 25174</strain>
    </source>
</reference>
<name>A0A9P5A6S5_9HYPO</name>
<comment type="caution">
    <text evidence="3">The sequence shown here is derived from an EMBL/GenBank/DDBJ whole genome shotgun (WGS) entry which is preliminary data.</text>
</comment>
<dbReference type="SUPFAM" id="SSF54695">
    <property type="entry name" value="POZ domain"/>
    <property type="match status" value="1"/>
</dbReference>
<proteinExistence type="predicted"/>
<reference evidence="3" key="1">
    <citation type="journal article" date="2017" name="Mycologia">
        <title>Fusarium algeriense, sp. nov., a novel toxigenic crown rot pathogen of durum wheat from Algeria is nested in the Fusarium burgessii species complex.</title>
        <authorList>
            <person name="Laraba I."/>
            <person name="Keddad A."/>
            <person name="Boureghda H."/>
            <person name="Abdallah N."/>
            <person name="Vaughan M.M."/>
            <person name="Proctor R.H."/>
            <person name="Busman M."/>
            <person name="O'Donnell K."/>
        </authorList>
    </citation>
    <scope>NUCLEOTIDE SEQUENCE</scope>
    <source>
        <strain evidence="3">NRRL 25174</strain>
    </source>
</reference>
<accession>A0A9P5A6S5</accession>
<feature type="region of interest" description="Disordered" evidence="1">
    <location>
        <begin position="143"/>
        <end position="186"/>
    </location>
</feature>
<dbReference type="Gene3D" id="3.30.710.10">
    <property type="entry name" value="Potassium Channel Kv1.1, Chain A"/>
    <property type="match status" value="1"/>
</dbReference>
<evidence type="ECO:0000256" key="1">
    <source>
        <dbReference type="SAM" id="MobiDB-lite"/>
    </source>
</evidence>
<evidence type="ECO:0000313" key="4">
    <source>
        <dbReference type="Proteomes" id="UP000730481"/>
    </source>
</evidence>
<dbReference type="PANTHER" id="PTHR47843">
    <property type="entry name" value="BTB DOMAIN-CONTAINING PROTEIN-RELATED"/>
    <property type="match status" value="1"/>
</dbReference>
<dbReference type="InterPro" id="IPR011333">
    <property type="entry name" value="SKP1/BTB/POZ_sf"/>
</dbReference>
<feature type="compositionally biased region" description="Basic residues" evidence="1">
    <location>
        <begin position="147"/>
        <end position="186"/>
    </location>
</feature>
<evidence type="ECO:0000313" key="3">
    <source>
        <dbReference type="EMBL" id="KAF4332764.1"/>
    </source>
</evidence>
<dbReference type="OrthoDB" id="9997739at2759"/>
<gene>
    <name evidence="3" type="ORF">FBEOM_13413</name>
</gene>
<dbReference type="InterPro" id="IPR000210">
    <property type="entry name" value="BTB/POZ_dom"/>
</dbReference>
<evidence type="ECO:0000259" key="2">
    <source>
        <dbReference type="PROSITE" id="PS50097"/>
    </source>
</evidence>